<gene>
    <name evidence="1" type="ORF">dnm_000120</name>
</gene>
<protein>
    <submittedName>
        <fullName evidence="1">Uncharacterized protein</fullName>
    </submittedName>
</protein>
<evidence type="ECO:0000313" key="1">
    <source>
        <dbReference type="EMBL" id="QTA84020.1"/>
    </source>
</evidence>
<keyword evidence="2" id="KW-1185">Reference proteome</keyword>
<accession>A0A975BEX1</accession>
<dbReference type="EMBL" id="CP061800">
    <property type="protein sequence ID" value="QTA84020.1"/>
    <property type="molecule type" value="Genomic_DNA"/>
</dbReference>
<dbReference type="AlphaFoldDB" id="A0A975BEX1"/>
<dbReference type="KEGG" id="dmm:dnm_000120"/>
<proteinExistence type="predicted"/>
<sequence>MRGRTWGTGENPEVAQFFRPGRHRVREKKPAFSAVPHTARKFSDLLIVAGPFFSS</sequence>
<name>A0A975BEX1_9BACT</name>
<evidence type="ECO:0000313" key="2">
    <source>
        <dbReference type="Proteomes" id="UP000663722"/>
    </source>
</evidence>
<dbReference type="Proteomes" id="UP000663722">
    <property type="component" value="Chromosome"/>
</dbReference>
<reference evidence="1" key="1">
    <citation type="journal article" date="2021" name="Microb. Physiol.">
        <title>Proteogenomic Insights into the Physiology of Marine, Sulfate-Reducing, Filamentous Desulfonema limicola and Desulfonema magnum.</title>
        <authorList>
            <person name="Schnaars V."/>
            <person name="Wohlbrand L."/>
            <person name="Scheve S."/>
            <person name="Hinrichs C."/>
            <person name="Reinhardt R."/>
            <person name="Rabus R."/>
        </authorList>
    </citation>
    <scope>NUCLEOTIDE SEQUENCE</scope>
    <source>
        <strain evidence="1">4be13</strain>
    </source>
</reference>
<organism evidence="1 2">
    <name type="scientific">Desulfonema magnum</name>
    <dbReference type="NCBI Taxonomy" id="45655"/>
    <lineage>
        <taxon>Bacteria</taxon>
        <taxon>Pseudomonadati</taxon>
        <taxon>Thermodesulfobacteriota</taxon>
        <taxon>Desulfobacteria</taxon>
        <taxon>Desulfobacterales</taxon>
        <taxon>Desulfococcaceae</taxon>
        <taxon>Desulfonema</taxon>
    </lineage>
</organism>